<dbReference type="GO" id="GO:0006754">
    <property type="term" value="P:ATP biosynthetic process"/>
    <property type="evidence" value="ECO:0007669"/>
    <property type="project" value="Ensembl"/>
</dbReference>
<dbReference type="Proteomes" id="UP000265120">
    <property type="component" value="Chromosome 18"/>
</dbReference>
<evidence type="ECO:0000256" key="1">
    <source>
        <dbReference type="ARBA" id="ARBA00004173"/>
    </source>
</evidence>
<evidence type="ECO:0000256" key="6">
    <source>
        <dbReference type="ARBA" id="ARBA00023274"/>
    </source>
</evidence>
<dbReference type="SUPFAM" id="SSF50104">
    <property type="entry name" value="Translation proteins SH3-like domain"/>
    <property type="match status" value="1"/>
</dbReference>
<evidence type="ECO:0000256" key="3">
    <source>
        <dbReference type="ARBA" id="ARBA00022946"/>
    </source>
</evidence>
<dbReference type="OMA" id="DFEWRFT"/>
<reference evidence="10" key="2">
    <citation type="submission" date="2025-08" db="UniProtKB">
        <authorList>
            <consortium name="Ensembl"/>
        </authorList>
    </citation>
    <scope>IDENTIFICATION</scope>
</reference>
<dbReference type="GO" id="GO:0005739">
    <property type="term" value="C:mitochondrion"/>
    <property type="evidence" value="ECO:0007669"/>
    <property type="project" value="UniProtKB-SubCell"/>
</dbReference>
<organism evidence="10 11">
    <name type="scientific">Cynoglossus semilaevis</name>
    <name type="common">Tongue sole</name>
    <dbReference type="NCBI Taxonomy" id="244447"/>
    <lineage>
        <taxon>Eukaryota</taxon>
        <taxon>Metazoa</taxon>
        <taxon>Chordata</taxon>
        <taxon>Craniata</taxon>
        <taxon>Vertebrata</taxon>
        <taxon>Euteleostomi</taxon>
        <taxon>Actinopterygii</taxon>
        <taxon>Neopterygii</taxon>
        <taxon>Teleostei</taxon>
        <taxon>Neoteleostei</taxon>
        <taxon>Acanthomorphata</taxon>
        <taxon>Carangaria</taxon>
        <taxon>Pleuronectiformes</taxon>
        <taxon>Pleuronectoidei</taxon>
        <taxon>Cynoglossidae</taxon>
        <taxon>Cynoglossinae</taxon>
        <taxon>Cynoglossus</taxon>
    </lineage>
</organism>
<dbReference type="FunCoup" id="A0A3P8V612">
    <property type="interactions" value="708"/>
</dbReference>
<dbReference type="InParanoid" id="A0A3P8V612"/>
<dbReference type="GO" id="GO:1990904">
    <property type="term" value="C:ribonucleoprotein complex"/>
    <property type="evidence" value="ECO:0007669"/>
    <property type="project" value="UniProtKB-KW"/>
</dbReference>
<dbReference type="GO" id="GO:0003723">
    <property type="term" value="F:RNA binding"/>
    <property type="evidence" value="ECO:0007669"/>
    <property type="project" value="InterPro"/>
</dbReference>
<evidence type="ECO:0000256" key="8">
    <source>
        <dbReference type="ARBA" id="ARBA00035357"/>
    </source>
</evidence>
<dbReference type="SMART" id="SM00739">
    <property type="entry name" value="KOW"/>
    <property type="match status" value="1"/>
</dbReference>
<evidence type="ECO:0000256" key="5">
    <source>
        <dbReference type="ARBA" id="ARBA00023128"/>
    </source>
</evidence>
<name>A0A3P8V612_CYNSE</name>
<evidence type="ECO:0000256" key="7">
    <source>
        <dbReference type="ARBA" id="ARBA00035283"/>
    </source>
</evidence>
<keyword evidence="5" id="KW-0496">Mitochondrion</keyword>
<dbReference type="InterPro" id="IPR008991">
    <property type="entry name" value="Translation_prot_SH3-like_sf"/>
</dbReference>
<evidence type="ECO:0000256" key="2">
    <source>
        <dbReference type="ARBA" id="ARBA00010618"/>
    </source>
</evidence>
<dbReference type="GO" id="GO:0045333">
    <property type="term" value="P:cellular respiration"/>
    <property type="evidence" value="ECO:0007669"/>
    <property type="project" value="Ensembl"/>
</dbReference>
<dbReference type="GO" id="GO:0006412">
    <property type="term" value="P:translation"/>
    <property type="evidence" value="ECO:0007669"/>
    <property type="project" value="InterPro"/>
</dbReference>
<dbReference type="InterPro" id="IPR057264">
    <property type="entry name" value="Ribosomal_uL24_C"/>
</dbReference>
<dbReference type="CTD" id="79590"/>
<accession>A0A3P8V612</accession>
<dbReference type="NCBIfam" id="TIGR01079">
    <property type="entry name" value="rplX_bact"/>
    <property type="match status" value="1"/>
</dbReference>
<dbReference type="STRING" id="244447.ENSCSEP00000010828"/>
<keyword evidence="6" id="KW-0687">Ribonucleoprotein</keyword>
<comment type="similarity">
    <text evidence="2">Belongs to the universal ribosomal protein uL24 family.</text>
</comment>
<keyword evidence="4" id="KW-0689">Ribosomal protein</keyword>
<evidence type="ECO:0000256" key="4">
    <source>
        <dbReference type="ARBA" id="ARBA00022980"/>
    </source>
</evidence>
<dbReference type="Pfam" id="PF17136">
    <property type="entry name" value="ribosomal_L24"/>
    <property type="match status" value="1"/>
</dbReference>
<comment type="subcellular location">
    <subcellularLocation>
        <location evidence="1">Mitochondrion</location>
    </subcellularLocation>
</comment>
<protein>
    <recommendedName>
        <fullName evidence="7">Large ribosomal subunit protein uL24m</fullName>
    </recommendedName>
    <alternativeName>
        <fullName evidence="8">39S ribosomal protein L24, mitochondrial</fullName>
    </alternativeName>
</protein>
<proteinExistence type="inferred from homology"/>
<dbReference type="Ensembl" id="ENSCSET00000010957.1">
    <property type="protein sequence ID" value="ENSCSEP00000010828.1"/>
    <property type="gene ID" value="ENSCSEG00000006937.1"/>
</dbReference>
<dbReference type="CDD" id="cd06089">
    <property type="entry name" value="KOW_RPL26"/>
    <property type="match status" value="1"/>
</dbReference>
<dbReference type="InterPro" id="IPR003256">
    <property type="entry name" value="Ribosomal_uL24"/>
</dbReference>
<dbReference type="AlphaFoldDB" id="A0A3P8V612"/>
<reference evidence="10 11" key="1">
    <citation type="journal article" date="2014" name="Nat. Genet.">
        <title>Whole-genome sequence of a flatfish provides insights into ZW sex chromosome evolution and adaptation to a benthic lifestyle.</title>
        <authorList>
            <person name="Chen S."/>
            <person name="Zhang G."/>
            <person name="Shao C."/>
            <person name="Huang Q."/>
            <person name="Liu G."/>
            <person name="Zhang P."/>
            <person name="Song W."/>
            <person name="An N."/>
            <person name="Chalopin D."/>
            <person name="Volff J.N."/>
            <person name="Hong Y."/>
            <person name="Li Q."/>
            <person name="Sha Z."/>
            <person name="Zhou H."/>
            <person name="Xie M."/>
            <person name="Yu Q."/>
            <person name="Liu Y."/>
            <person name="Xiang H."/>
            <person name="Wang N."/>
            <person name="Wu K."/>
            <person name="Yang C."/>
            <person name="Zhou Q."/>
            <person name="Liao X."/>
            <person name="Yang L."/>
            <person name="Hu Q."/>
            <person name="Zhang J."/>
            <person name="Meng L."/>
            <person name="Jin L."/>
            <person name="Tian Y."/>
            <person name="Lian J."/>
            <person name="Yang J."/>
            <person name="Miao G."/>
            <person name="Liu S."/>
            <person name="Liang Z."/>
            <person name="Yan F."/>
            <person name="Li Y."/>
            <person name="Sun B."/>
            <person name="Zhang H."/>
            <person name="Zhang J."/>
            <person name="Zhu Y."/>
            <person name="Du M."/>
            <person name="Zhao Y."/>
            <person name="Schartl M."/>
            <person name="Tang Q."/>
            <person name="Wang J."/>
        </authorList>
    </citation>
    <scope>NUCLEOTIDE SEQUENCE</scope>
</reference>
<dbReference type="GO" id="GO:0005840">
    <property type="term" value="C:ribosome"/>
    <property type="evidence" value="ECO:0007669"/>
    <property type="project" value="UniProtKB-KW"/>
</dbReference>
<dbReference type="FunFam" id="2.30.30.30:FF:000032">
    <property type="entry name" value="39S ribosomal protein L24, mitochondrial"/>
    <property type="match status" value="1"/>
</dbReference>
<dbReference type="OrthoDB" id="359154at2759"/>
<dbReference type="Gene3D" id="2.30.30.30">
    <property type="match status" value="1"/>
</dbReference>
<sequence>MRLTALLSMAAKVVIPKDYRYGTHRPWTEAAKRRNPPGKRRRKVFVEPIESHDWTVFKGDTVEILSGKDQGKQGKVIQVLRCRNWVVVEGLNTHYRYIGKTDNYSGQYVPSEAPVLLRDVALVDPTDRKPTDIEWKFTEEGERVRVSARTGRIINKPEVQRRDGIIPEQWKDGPKDTSVEDAVKITFAPSLKTLEEEVMEKLGIQETRRQKRSYWY</sequence>
<dbReference type="GeneTree" id="ENSGT00390000014542"/>
<dbReference type="RefSeq" id="XP_008330146.1">
    <property type="nucleotide sequence ID" value="XM_008331924.3"/>
</dbReference>
<dbReference type="Pfam" id="PF00467">
    <property type="entry name" value="KOW"/>
    <property type="match status" value="1"/>
</dbReference>
<dbReference type="GO" id="GO:0003735">
    <property type="term" value="F:structural constituent of ribosome"/>
    <property type="evidence" value="ECO:0007669"/>
    <property type="project" value="InterPro"/>
</dbReference>
<dbReference type="GeneID" id="103394555"/>
<dbReference type="InterPro" id="IPR014722">
    <property type="entry name" value="Rib_uL2_dom2"/>
</dbReference>
<evidence type="ECO:0000313" key="10">
    <source>
        <dbReference type="Ensembl" id="ENSCSEP00000010828.1"/>
    </source>
</evidence>
<dbReference type="KEGG" id="csem:103394555"/>
<evidence type="ECO:0000259" key="9">
    <source>
        <dbReference type="SMART" id="SM00739"/>
    </source>
</evidence>
<keyword evidence="3" id="KW-0809">Transit peptide</keyword>
<keyword evidence="11" id="KW-1185">Reference proteome</keyword>
<reference evidence="10" key="3">
    <citation type="submission" date="2025-09" db="UniProtKB">
        <authorList>
            <consortium name="Ensembl"/>
        </authorList>
    </citation>
    <scope>IDENTIFICATION</scope>
</reference>
<evidence type="ECO:0000313" key="11">
    <source>
        <dbReference type="Proteomes" id="UP000265120"/>
    </source>
</evidence>
<dbReference type="PANTHER" id="PTHR12903">
    <property type="entry name" value="MITOCHONDRIAL RIBOSOMAL PROTEIN L24"/>
    <property type="match status" value="1"/>
</dbReference>
<dbReference type="InterPro" id="IPR041988">
    <property type="entry name" value="Ribosomal_uL24_KOW"/>
</dbReference>
<dbReference type="HAMAP" id="MF_01326_B">
    <property type="entry name" value="Ribosomal_uL24_B"/>
    <property type="match status" value="1"/>
</dbReference>
<feature type="domain" description="KOW" evidence="9">
    <location>
        <begin position="55"/>
        <end position="82"/>
    </location>
</feature>
<dbReference type="InterPro" id="IPR005824">
    <property type="entry name" value="KOW"/>
</dbReference>